<proteinExistence type="predicted"/>
<protein>
    <submittedName>
        <fullName evidence="1">Uncharacterized protein</fullName>
    </submittedName>
</protein>
<dbReference type="AlphaFoldDB" id="A0AAV4AZ53"/>
<organism evidence="1 2">
    <name type="scientific">Plakobranchus ocellatus</name>
    <dbReference type="NCBI Taxonomy" id="259542"/>
    <lineage>
        <taxon>Eukaryota</taxon>
        <taxon>Metazoa</taxon>
        <taxon>Spiralia</taxon>
        <taxon>Lophotrochozoa</taxon>
        <taxon>Mollusca</taxon>
        <taxon>Gastropoda</taxon>
        <taxon>Heterobranchia</taxon>
        <taxon>Euthyneura</taxon>
        <taxon>Panpulmonata</taxon>
        <taxon>Sacoglossa</taxon>
        <taxon>Placobranchoidea</taxon>
        <taxon>Plakobranchidae</taxon>
        <taxon>Plakobranchus</taxon>
    </lineage>
</organism>
<keyword evidence="2" id="KW-1185">Reference proteome</keyword>
<gene>
    <name evidence="1" type="ORF">PoB_003831100</name>
</gene>
<evidence type="ECO:0000313" key="1">
    <source>
        <dbReference type="EMBL" id="GFO11806.1"/>
    </source>
</evidence>
<comment type="caution">
    <text evidence="1">The sequence shown here is derived from an EMBL/GenBank/DDBJ whole genome shotgun (WGS) entry which is preliminary data.</text>
</comment>
<evidence type="ECO:0000313" key="2">
    <source>
        <dbReference type="Proteomes" id="UP000735302"/>
    </source>
</evidence>
<accession>A0AAV4AZ53</accession>
<dbReference type="EMBL" id="BLXT01004333">
    <property type="protein sequence ID" value="GFO11806.1"/>
    <property type="molecule type" value="Genomic_DNA"/>
</dbReference>
<name>A0AAV4AZ53_9GAST</name>
<sequence>MNHSFLIQTSIQTAQKKTSQFGPGPLHVYSFDDPSEQWIRDRDSLKTVGSPYLYTTQTVVTERGRGEERRFESPAVGNVQLSFPLHLRCYLFQ</sequence>
<reference evidence="1 2" key="1">
    <citation type="journal article" date="2021" name="Elife">
        <title>Chloroplast acquisition without the gene transfer in kleptoplastic sea slugs, Plakobranchus ocellatus.</title>
        <authorList>
            <person name="Maeda T."/>
            <person name="Takahashi S."/>
            <person name="Yoshida T."/>
            <person name="Shimamura S."/>
            <person name="Takaki Y."/>
            <person name="Nagai Y."/>
            <person name="Toyoda A."/>
            <person name="Suzuki Y."/>
            <person name="Arimoto A."/>
            <person name="Ishii H."/>
            <person name="Satoh N."/>
            <person name="Nishiyama T."/>
            <person name="Hasebe M."/>
            <person name="Maruyama T."/>
            <person name="Minagawa J."/>
            <person name="Obokata J."/>
            <person name="Shigenobu S."/>
        </authorList>
    </citation>
    <scope>NUCLEOTIDE SEQUENCE [LARGE SCALE GENOMIC DNA]</scope>
</reference>
<dbReference type="Proteomes" id="UP000735302">
    <property type="component" value="Unassembled WGS sequence"/>
</dbReference>